<dbReference type="OrthoDB" id="3184970at2759"/>
<protein>
    <recommendedName>
        <fullName evidence="3">BTB domain-containing protein</fullName>
    </recommendedName>
</protein>
<organism evidence="1 2">
    <name type="scientific">Schizophyllum amplum</name>
    <dbReference type="NCBI Taxonomy" id="97359"/>
    <lineage>
        <taxon>Eukaryota</taxon>
        <taxon>Fungi</taxon>
        <taxon>Dikarya</taxon>
        <taxon>Basidiomycota</taxon>
        <taxon>Agaricomycotina</taxon>
        <taxon>Agaricomycetes</taxon>
        <taxon>Agaricomycetidae</taxon>
        <taxon>Agaricales</taxon>
        <taxon>Schizophyllaceae</taxon>
        <taxon>Schizophyllum</taxon>
    </lineage>
</organism>
<sequence>MALYQGINTPPAVSQRFSTSTPHTISFVSRDNMTFHIDRTKLERAADFAPPSDAQSSPTEIIRLEERYVELDLLFRFVYCDVDIDFDVLPFQDVEGLAEAAEKYIVHSAIPVCRMYMKSKAKMEPISVLKYAIKHNYRDILNVVAPYTIGQDFFMFRLLSNIPDAYVAPWVSFNFQYQQVALQVMRICGNHHDSHVDQDIECTLEDPEQTWVWLKREVAYALLSTSFQGLLNLEEVFTMEVMHSVVPCEACCHMVDIWKSDIADKVRRIKAFTTFL</sequence>
<accession>A0A550BYW3</accession>
<evidence type="ECO:0008006" key="3">
    <source>
        <dbReference type="Google" id="ProtNLM"/>
    </source>
</evidence>
<evidence type="ECO:0000313" key="1">
    <source>
        <dbReference type="EMBL" id="TRM57751.1"/>
    </source>
</evidence>
<name>A0A550BYW3_9AGAR</name>
<dbReference type="Proteomes" id="UP000320762">
    <property type="component" value="Unassembled WGS sequence"/>
</dbReference>
<evidence type="ECO:0000313" key="2">
    <source>
        <dbReference type="Proteomes" id="UP000320762"/>
    </source>
</evidence>
<proteinExistence type="predicted"/>
<reference evidence="1 2" key="1">
    <citation type="journal article" date="2019" name="New Phytol.">
        <title>Comparative genomics reveals unique wood-decay strategies and fruiting body development in the Schizophyllaceae.</title>
        <authorList>
            <person name="Almasi E."/>
            <person name="Sahu N."/>
            <person name="Krizsan K."/>
            <person name="Balint B."/>
            <person name="Kovacs G.M."/>
            <person name="Kiss B."/>
            <person name="Cseklye J."/>
            <person name="Drula E."/>
            <person name="Henrissat B."/>
            <person name="Nagy I."/>
            <person name="Chovatia M."/>
            <person name="Adam C."/>
            <person name="LaButti K."/>
            <person name="Lipzen A."/>
            <person name="Riley R."/>
            <person name="Grigoriev I.V."/>
            <person name="Nagy L.G."/>
        </authorList>
    </citation>
    <scope>NUCLEOTIDE SEQUENCE [LARGE SCALE GENOMIC DNA]</scope>
    <source>
        <strain evidence="1 2">NL-1724</strain>
    </source>
</reference>
<gene>
    <name evidence="1" type="ORF">BD626DRAFT_634604</name>
</gene>
<dbReference type="STRING" id="97359.A0A550BYW3"/>
<comment type="caution">
    <text evidence="1">The sequence shown here is derived from an EMBL/GenBank/DDBJ whole genome shotgun (WGS) entry which is preliminary data.</text>
</comment>
<dbReference type="EMBL" id="VDMD01000043">
    <property type="protein sequence ID" value="TRM57751.1"/>
    <property type="molecule type" value="Genomic_DNA"/>
</dbReference>
<keyword evidence="2" id="KW-1185">Reference proteome</keyword>
<dbReference type="AlphaFoldDB" id="A0A550BYW3"/>